<accession>A0A812SAG9</accession>
<evidence type="ECO:0000313" key="3">
    <source>
        <dbReference type="Proteomes" id="UP000601435"/>
    </source>
</evidence>
<feature type="compositionally biased region" description="Polar residues" evidence="1">
    <location>
        <begin position="267"/>
        <end position="280"/>
    </location>
</feature>
<feature type="non-terminal residue" evidence="2">
    <location>
        <position position="1"/>
    </location>
</feature>
<comment type="caution">
    <text evidence="2">The sequence shown here is derived from an EMBL/GenBank/DDBJ whole genome shotgun (WGS) entry which is preliminary data.</text>
</comment>
<dbReference type="AlphaFoldDB" id="A0A812SAG9"/>
<feature type="region of interest" description="Disordered" evidence="1">
    <location>
        <begin position="1"/>
        <end position="37"/>
    </location>
</feature>
<dbReference type="OrthoDB" id="432356at2759"/>
<keyword evidence="3" id="KW-1185">Reference proteome</keyword>
<evidence type="ECO:0000313" key="2">
    <source>
        <dbReference type="EMBL" id="CAE7474715.1"/>
    </source>
</evidence>
<dbReference type="EMBL" id="CAJNJA010021367">
    <property type="protein sequence ID" value="CAE7474715.1"/>
    <property type="molecule type" value="Genomic_DNA"/>
</dbReference>
<feature type="non-terminal residue" evidence="2">
    <location>
        <position position="840"/>
    </location>
</feature>
<protein>
    <submittedName>
        <fullName evidence="2">Uncharacterized protein</fullName>
    </submittedName>
</protein>
<organism evidence="2 3">
    <name type="scientific">Symbiodinium necroappetens</name>
    <dbReference type="NCBI Taxonomy" id="1628268"/>
    <lineage>
        <taxon>Eukaryota</taxon>
        <taxon>Sar</taxon>
        <taxon>Alveolata</taxon>
        <taxon>Dinophyceae</taxon>
        <taxon>Suessiales</taxon>
        <taxon>Symbiodiniaceae</taxon>
        <taxon>Symbiodinium</taxon>
    </lineage>
</organism>
<dbReference type="Proteomes" id="UP000601435">
    <property type="component" value="Unassembled WGS sequence"/>
</dbReference>
<name>A0A812SAG9_9DINO</name>
<feature type="region of interest" description="Disordered" evidence="1">
    <location>
        <begin position="388"/>
        <end position="408"/>
    </location>
</feature>
<feature type="region of interest" description="Disordered" evidence="1">
    <location>
        <begin position="264"/>
        <end position="298"/>
    </location>
</feature>
<sequence>LVPAEQVPVPSPELRLRVQQRRQRSELGPSPSRAHPALDLDLTVGASPLHPSAVSAQALDLDLAAGPNPEQASTRLAVPLFPSAAAVPEYPLQGQVSGKVQSPYPAAAAVPEYPLQGRRQAGPPEIVEFQWPPATEDQNSSQCLAYVVMKRPAGFLLCVPVGFIGQEELDQGQLPMEAEMIGPSLEIEAPAIMLGPAGEWTSPLVPERLPTLVVDLPMSMAAQLLPAEVDTPGLRTFKDGDAAAFPLAAEVLRLSREWLRDGDALPQNRSGYQTAQSGQENGPKAKAQQRPKRPTVQQLATQQAKMMEIMTAVVGRLDALAASQPPPGLDAEGPQLTKPVGAPAVLQQPLSSVLPPAQVVAKNLAKTLGPPPPARAQPFALQVQVDKEEEAALAVPGPPQADQPSDSSLTGAVLAQSQALVALVNQLSAGGADPLLDGQPGQSASVRGSVGRARLQQELSLRSGTFADRVRENMERQMDPTRLMPPEAVSFMRFLERHGSFAHQHLLGLIAWQVAQSLDLLQSGSVDGARDTLSLLMVMLDQAALDVNDTTLAWLLTLQSPPPPGVGHDLLAEVGGQIKYSCAASAPTEGQARAAQWAAANAAKKSNAQCVYEKPPGLRKDVAGDVKEEASFSFDAWISALPRAWDLPLSAALFPLPIRYQGVFAEAPCRSRGLQASFVRGPAEVLDFLRCAGIGEGPYAPPPVATVPHMRGGPEALRPYGPIKADQVALHGKGHWELSDFLEPELNMPYREPEDRSRTFLIGLGSPFEDRDVLWTQSFILLVIPEPKTRLRTARHQSAKLEALDLVQLVDIAFQHLEPDQRLWPFSAQTLRRRLDSALE</sequence>
<gene>
    <name evidence="2" type="ORF">SNEC2469_LOCUS13406</name>
</gene>
<proteinExistence type="predicted"/>
<evidence type="ECO:0000256" key="1">
    <source>
        <dbReference type="SAM" id="MobiDB-lite"/>
    </source>
</evidence>
<reference evidence="2" key="1">
    <citation type="submission" date="2021-02" db="EMBL/GenBank/DDBJ databases">
        <authorList>
            <person name="Dougan E. K."/>
            <person name="Rhodes N."/>
            <person name="Thang M."/>
            <person name="Chan C."/>
        </authorList>
    </citation>
    <scope>NUCLEOTIDE SEQUENCE</scope>
</reference>